<organism evidence="3 4">
    <name type="scientific">Listeria kieliensis</name>
    <dbReference type="NCBI Taxonomy" id="1621700"/>
    <lineage>
        <taxon>Bacteria</taxon>
        <taxon>Bacillati</taxon>
        <taxon>Bacillota</taxon>
        <taxon>Bacilli</taxon>
        <taxon>Bacillales</taxon>
        <taxon>Listeriaceae</taxon>
        <taxon>Listeria</taxon>
    </lineage>
</organism>
<dbReference type="SMART" id="SM00331">
    <property type="entry name" value="PP2C_SIG"/>
    <property type="match status" value="1"/>
</dbReference>
<feature type="domain" description="PPM-type phosphatase" evidence="2">
    <location>
        <begin position="117"/>
        <end position="334"/>
    </location>
</feature>
<accession>A0A3D8TT74</accession>
<name>A0A3D8TT74_9LIST</name>
<sequence>MNEQFEAKYDEILMDYLKHQDEAILYDCEKLTKEAMDQNIPPEEIINIHRSALEKYDKNMPDYVKKSFDVLLETMVGYGLAYLEHISLRTEQRALKSEIEQAESMQKTLLQADLPTGTELDFGVVSKAARQMSGDYYAFLDLDGKKENIGIALSDVIGKGIPAAFSISMIKYALPGIAEEHADPSYVLKMLNKVAEENINDNMFITMFYGVYQKALHRFEYASAGHEVGVFYEAKTNRFSDLYARGLPLGINKEVEYRKFEKAVAPEDVIFIMSDGVTETRTDSGFLERPELLAIFEKYMKLEAQEMADAIYEYLLKLQDFKLHDDFTLIVIKRKKEV</sequence>
<protein>
    <submittedName>
        <fullName evidence="3">Phosphoserine phosphatase</fullName>
    </submittedName>
</protein>
<evidence type="ECO:0000313" key="4">
    <source>
        <dbReference type="Proteomes" id="UP000257055"/>
    </source>
</evidence>
<dbReference type="Pfam" id="PF07228">
    <property type="entry name" value="SpoIIE"/>
    <property type="match status" value="1"/>
</dbReference>
<reference evidence="4" key="1">
    <citation type="submission" date="2015-04" db="EMBL/GenBank/DDBJ databases">
        <authorList>
            <person name="Schardt J."/>
            <person name="Mueller-Herbst S."/>
            <person name="Scherer S."/>
            <person name="Huptas C."/>
        </authorList>
    </citation>
    <scope>NUCLEOTIDE SEQUENCE [LARGE SCALE GENOMIC DNA]</scope>
    <source>
        <strain evidence="4">Kiel-L1</strain>
    </source>
</reference>
<comment type="caution">
    <text evidence="3">The sequence shown here is derived from an EMBL/GenBank/DDBJ whole genome shotgun (WGS) entry which is preliminary data.</text>
</comment>
<dbReference type="Proteomes" id="UP000257055">
    <property type="component" value="Unassembled WGS sequence"/>
</dbReference>
<dbReference type="InterPro" id="IPR036457">
    <property type="entry name" value="PPM-type-like_dom_sf"/>
</dbReference>
<dbReference type="InterPro" id="IPR052016">
    <property type="entry name" value="Bact_Sigma-Reg"/>
</dbReference>
<dbReference type="Gene3D" id="1.10.1240.30">
    <property type="entry name" value="KaiA/RbsU domain"/>
    <property type="match status" value="1"/>
</dbReference>
<keyword evidence="4" id="KW-1185">Reference proteome</keyword>
<dbReference type="EMBL" id="LARY01000001">
    <property type="protein sequence ID" value="RDX02171.1"/>
    <property type="molecule type" value="Genomic_DNA"/>
</dbReference>
<dbReference type="InterPro" id="IPR017944">
    <property type="entry name" value="KaiA/RbsU_helical_domain_sf"/>
</dbReference>
<proteinExistence type="predicted"/>
<dbReference type="FunFam" id="3.60.40.10:FF:000045">
    <property type="entry name" value="Stage II sporulation protein E"/>
    <property type="match status" value="1"/>
</dbReference>
<dbReference type="GO" id="GO:0016791">
    <property type="term" value="F:phosphatase activity"/>
    <property type="evidence" value="ECO:0007669"/>
    <property type="project" value="TreeGrafter"/>
</dbReference>
<keyword evidence="1" id="KW-0378">Hydrolase</keyword>
<gene>
    <name evidence="3" type="ORF">UR08_01145</name>
</gene>
<dbReference type="Pfam" id="PF08673">
    <property type="entry name" value="RsbU_N"/>
    <property type="match status" value="1"/>
</dbReference>
<dbReference type="PANTHER" id="PTHR43156:SF15">
    <property type="entry name" value="PHOSPHOSERINE PHOSPHATASE RSBU"/>
    <property type="match status" value="1"/>
</dbReference>
<dbReference type="SUPFAM" id="SSF101215">
    <property type="entry name" value="KaiA/RbsU domain"/>
    <property type="match status" value="1"/>
</dbReference>
<dbReference type="RefSeq" id="WP_115751842.1">
    <property type="nucleotide sequence ID" value="NZ_LARY01000001.1"/>
</dbReference>
<evidence type="ECO:0000256" key="1">
    <source>
        <dbReference type="ARBA" id="ARBA00022801"/>
    </source>
</evidence>
<dbReference type="InterPro" id="IPR001932">
    <property type="entry name" value="PPM-type_phosphatase-like_dom"/>
</dbReference>
<dbReference type="SUPFAM" id="SSF81606">
    <property type="entry name" value="PP2C-like"/>
    <property type="match status" value="1"/>
</dbReference>
<dbReference type="AlphaFoldDB" id="A0A3D8TT74"/>
<dbReference type="PANTHER" id="PTHR43156">
    <property type="entry name" value="STAGE II SPORULATION PROTEIN E-RELATED"/>
    <property type="match status" value="1"/>
</dbReference>
<dbReference type="Gene3D" id="3.60.40.10">
    <property type="entry name" value="PPM-type phosphatase domain"/>
    <property type="match status" value="1"/>
</dbReference>
<evidence type="ECO:0000259" key="2">
    <source>
        <dbReference type="SMART" id="SM00331"/>
    </source>
</evidence>
<dbReference type="InterPro" id="IPR014787">
    <property type="entry name" value="PSer_Pase_RsbU_N"/>
</dbReference>
<evidence type="ECO:0000313" key="3">
    <source>
        <dbReference type="EMBL" id="RDX02171.1"/>
    </source>
</evidence>